<keyword evidence="2" id="KW-0805">Transcription regulation</keyword>
<dbReference type="GO" id="GO:0006352">
    <property type="term" value="P:DNA-templated transcription initiation"/>
    <property type="evidence" value="ECO:0007669"/>
    <property type="project" value="InterPro"/>
</dbReference>
<dbReference type="InterPro" id="IPR007627">
    <property type="entry name" value="RNA_pol_sigma70_r2"/>
</dbReference>
<keyword evidence="3" id="KW-0731">Sigma factor</keyword>
<dbReference type="InterPro" id="IPR013324">
    <property type="entry name" value="RNA_pol_sigma_r3/r4-like"/>
</dbReference>
<evidence type="ECO:0000256" key="2">
    <source>
        <dbReference type="ARBA" id="ARBA00023015"/>
    </source>
</evidence>
<keyword evidence="4" id="KW-0804">Transcription</keyword>
<reference evidence="7 8" key="1">
    <citation type="submission" date="2019-07" db="EMBL/GenBank/DDBJ databases">
        <title>Whole genome shotgun sequence of Chitinophaga cymbidii NBRC 109752.</title>
        <authorList>
            <person name="Hosoyama A."/>
            <person name="Uohara A."/>
            <person name="Ohji S."/>
            <person name="Ichikawa N."/>
        </authorList>
    </citation>
    <scope>NUCLEOTIDE SEQUENCE [LARGE SCALE GENOMIC DNA]</scope>
    <source>
        <strain evidence="7 8">NBRC 109752</strain>
    </source>
</reference>
<dbReference type="InterPro" id="IPR039425">
    <property type="entry name" value="RNA_pol_sigma-70-like"/>
</dbReference>
<evidence type="ECO:0000313" key="8">
    <source>
        <dbReference type="Proteomes" id="UP000321436"/>
    </source>
</evidence>
<dbReference type="SUPFAM" id="SSF88659">
    <property type="entry name" value="Sigma3 and sigma4 domains of RNA polymerase sigma factors"/>
    <property type="match status" value="1"/>
</dbReference>
<organism evidence="7 8">
    <name type="scientific">Chitinophaga cymbidii</name>
    <dbReference type="NCBI Taxonomy" id="1096750"/>
    <lineage>
        <taxon>Bacteria</taxon>
        <taxon>Pseudomonadati</taxon>
        <taxon>Bacteroidota</taxon>
        <taxon>Chitinophagia</taxon>
        <taxon>Chitinophagales</taxon>
        <taxon>Chitinophagaceae</taxon>
        <taxon>Chitinophaga</taxon>
    </lineage>
</organism>
<evidence type="ECO:0000259" key="5">
    <source>
        <dbReference type="Pfam" id="PF04542"/>
    </source>
</evidence>
<dbReference type="InterPro" id="IPR013249">
    <property type="entry name" value="RNA_pol_sigma70_r4_t2"/>
</dbReference>
<dbReference type="PANTHER" id="PTHR43133">
    <property type="entry name" value="RNA POLYMERASE ECF-TYPE SIGMA FACTO"/>
    <property type="match status" value="1"/>
</dbReference>
<dbReference type="InterPro" id="IPR036388">
    <property type="entry name" value="WH-like_DNA-bd_sf"/>
</dbReference>
<evidence type="ECO:0000256" key="3">
    <source>
        <dbReference type="ARBA" id="ARBA00023082"/>
    </source>
</evidence>
<dbReference type="NCBIfam" id="TIGR02985">
    <property type="entry name" value="Sig70_bacteroi1"/>
    <property type="match status" value="1"/>
</dbReference>
<dbReference type="PANTHER" id="PTHR43133:SF46">
    <property type="entry name" value="RNA POLYMERASE SIGMA-70 FACTOR ECF SUBFAMILY"/>
    <property type="match status" value="1"/>
</dbReference>
<feature type="domain" description="RNA polymerase sigma-70 region 2" evidence="5">
    <location>
        <begin position="27"/>
        <end position="94"/>
    </location>
</feature>
<sequence length="186" mass="21528">MTLYHSHTDEQLFSLLQNGDETAFTEIYQRYWKLLFAVAANKTGVLADAEEIVQEIFADLWKRREVISIRHSLKSFLAGAVKFQVYIYFDKQSRQRTCQQEAIHSDSQVDPSYEYKALEEQVHQATAQLPERCRLVYELSRNAGLSHREIARTLDISEKTVENQITKALKHLHAALRSLLSLIGIF</sequence>
<dbReference type="AlphaFoldDB" id="A0A512RQV8"/>
<name>A0A512RQV8_9BACT</name>
<dbReference type="RefSeq" id="WP_186831198.1">
    <property type="nucleotide sequence ID" value="NZ_BKAU01000005.1"/>
</dbReference>
<accession>A0A512RQV8</accession>
<comment type="caution">
    <text evidence="7">The sequence shown here is derived from an EMBL/GenBank/DDBJ whole genome shotgun (WGS) entry which is preliminary data.</text>
</comment>
<feature type="domain" description="RNA polymerase sigma factor 70 region 4 type 2" evidence="6">
    <location>
        <begin position="120"/>
        <end position="172"/>
    </location>
</feature>
<comment type="similarity">
    <text evidence="1">Belongs to the sigma-70 factor family. ECF subfamily.</text>
</comment>
<dbReference type="SUPFAM" id="SSF88946">
    <property type="entry name" value="Sigma2 domain of RNA polymerase sigma factors"/>
    <property type="match status" value="1"/>
</dbReference>
<dbReference type="InterPro" id="IPR014327">
    <property type="entry name" value="RNA_pol_sigma70_bacteroid"/>
</dbReference>
<dbReference type="InterPro" id="IPR014284">
    <property type="entry name" value="RNA_pol_sigma-70_dom"/>
</dbReference>
<dbReference type="Gene3D" id="1.10.1740.10">
    <property type="match status" value="1"/>
</dbReference>
<dbReference type="Proteomes" id="UP000321436">
    <property type="component" value="Unassembled WGS sequence"/>
</dbReference>
<evidence type="ECO:0000259" key="6">
    <source>
        <dbReference type="Pfam" id="PF08281"/>
    </source>
</evidence>
<dbReference type="Pfam" id="PF04542">
    <property type="entry name" value="Sigma70_r2"/>
    <property type="match status" value="1"/>
</dbReference>
<evidence type="ECO:0000313" key="7">
    <source>
        <dbReference type="EMBL" id="GEP98054.1"/>
    </source>
</evidence>
<keyword evidence="8" id="KW-1185">Reference proteome</keyword>
<evidence type="ECO:0000256" key="4">
    <source>
        <dbReference type="ARBA" id="ARBA00023163"/>
    </source>
</evidence>
<dbReference type="GO" id="GO:0016987">
    <property type="term" value="F:sigma factor activity"/>
    <property type="evidence" value="ECO:0007669"/>
    <property type="project" value="UniProtKB-KW"/>
</dbReference>
<keyword evidence="7" id="KW-0240">DNA-directed RNA polymerase</keyword>
<dbReference type="Pfam" id="PF08281">
    <property type="entry name" value="Sigma70_r4_2"/>
    <property type="match status" value="1"/>
</dbReference>
<gene>
    <name evidence="7" type="ORF">CCY01nite_43140</name>
</gene>
<dbReference type="GO" id="GO:0003677">
    <property type="term" value="F:DNA binding"/>
    <property type="evidence" value="ECO:0007669"/>
    <property type="project" value="InterPro"/>
</dbReference>
<dbReference type="InterPro" id="IPR013325">
    <property type="entry name" value="RNA_pol_sigma_r2"/>
</dbReference>
<dbReference type="GO" id="GO:0000428">
    <property type="term" value="C:DNA-directed RNA polymerase complex"/>
    <property type="evidence" value="ECO:0007669"/>
    <property type="project" value="UniProtKB-KW"/>
</dbReference>
<dbReference type="Gene3D" id="1.10.10.10">
    <property type="entry name" value="Winged helix-like DNA-binding domain superfamily/Winged helix DNA-binding domain"/>
    <property type="match status" value="1"/>
</dbReference>
<protein>
    <submittedName>
        <fullName evidence="7">DNA-directed RNA polymerase sigma-70 factor</fullName>
    </submittedName>
</protein>
<proteinExistence type="inferred from homology"/>
<evidence type="ECO:0000256" key="1">
    <source>
        <dbReference type="ARBA" id="ARBA00010641"/>
    </source>
</evidence>
<dbReference type="EMBL" id="BKAU01000005">
    <property type="protein sequence ID" value="GEP98054.1"/>
    <property type="molecule type" value="Genomic_DNA"/>
</dbReference>
<dbReference type="NCBIfam" id="TIGR02937">
    <property type="entry name" value="sigma70-ECF"/>
    <property type="match status" value="1"/>
</dbReference>